<feature type="domain" description="PAS" evidence="7">
    <location>
        <begin position="13"/>
        <end position="86"/>
    </location>
</feature>
<dbReference type="CDD" id="cd00130">
    <property type="entry name" value="PAS"/>
    <property type="match status" value="2"/>
</dbReference>
<dbReference type="InterPro" id="IPR004358">
    <property type="entry name" value="Sig_transdc_His_kin-like_C"/>
</dbReference>
<dbReference type="PROSITE" id="PS50112">
    <property type="entry name" value="PAS"/>
    <property type="match status" value="2"/>
</dbReference>
<dbReference type="InterPro" id="IPR035965">
    <property type="entry name" value="PAS-like_dom_sf"/>
</dbReference>
<feature type="domain" description="Response regulatory" evidence="6">
    <location>
        <begin position="531"/>
        <end position="643"/>
    </location>
</feature>
<dbReference type="SUPFAM" id="SSF55874">
    <property type="entry name" value="ATPase domain of HSP90 chaperone/DNA topoisomerase II/histidine kinase"/>
    <property type="match status" value="1"/>
</dbReference>
<feature type="domain" description="Histidine kinase" evidence="5">
    <location>
        <begin position="288"/>
        <end position="507"/>
    </location>
</feature>
<protein>
    <recommendedName>
        <fullName evidence="2">histidine kinase</fullName>
        <ecNumber evidence="2">2.7.13.3</ecNumber>
    </recommendedName>
</protein>
<evidence type="ECO:0000313" key="10">
    <source>
        <dbReference type="Proteomes" id="UP001589692"/>
    </source>
</evidence>
<evidence type="ECO:0000259" key="6">
    <source>
        <dbReference type="PROSITE" id="PS50110"/>
    </source>
</evidence>
<reference evidence="9 10" key="1">
    <citation type="submission" date="2024-09" db="EMBL/GenBank/DDBJ databases">
        <authorList>
            <person name="Sun Q."/>
            <person name="Mori K."/>
        </authorList>
    </citation>
    <scope>NUCLEOTIDE SEQUENCE [LARGE SCALE GENOMIC DNA]</scope>
    <source>
        <strain evidence="9 10">TBRC 4938</strain>
    </source>
</reference>
<dbReference type="SUPFAM" id="SSF55785">
    <property type="entry name" value="PYP-like sensor domain (PAS domain)"/>
    <property type="match status" value="2"/>
</dbReference>
<dbReference type="Pfam" id="PF00072">
    <property type="entry name" value="Response_reg"/>
    <property type="match status" value="1"/>
</dbReference>
<dbReference type="SUPFAM" id="SSF47384">
    <property type="entry name" value="Homodimeric domain of signal transducing histidine kinase"/>
    <property type="match status" value="1"/>
</dbReference>
<dbReference type="PROSITE" id="PS50109">
    <property type="entry name" value="HIS_KIN"/>
    <property type="match status" value="1"/>
</dbReference>
<dbReference type="InterPro" id="IPR036097">
    <property type="entry name" value="HisK_dim/P_sf"/>
</dbReference>
<dbReference type="InterPro" id="IPR003661">
    <property type="entry name" value="HisK_dim/P_dom"/>
</dbReference>
<accession>A0ABV6AH67</accession>
<evidence type="ECO:0000256" key="4">
    <source>
        <dbReference type="PROSITE-ProRule" id="PRU00169"/>
    </source>
</evidence>
<dbReference type="Pfam" id="PF02518">
    <property type="entry name" value="HATPase_c"/>
    <property type="match status" value="1"/>
</dbReference>
<dbReference type="Pfam" id="PF00512">
    <property type="entry name" value="HisKA"/>
    <property type="match status" value="1"/>
</dbReference>
<dbReference type="InterPro" id="IPR011006">
    <property type="entry name" value="CheY-like_superfamily"/>
</dbReference>
<dbReference type="PRINTS" id="PR00344">
    <property type="entry name" value="BCTRLSENSOR"/>
</dbReference>
<dbReference type="SMART" id="SM00448">
    <property type="entry name" value="REC"/>
    <property type="match status" value="1"/>
</dbReference>
<dbReference type="InterPro" id="IPR000700">
    <property type="entry name" value="PAS-assoc_C"/>
</dbReference>
<dbReference type="InterPro" id="IPR003594">
    <property type="entry name" value="HATPase_dom"/>
</dbReference>
<gene>
    <name evidence="9" type="ORF">ACFFP0_11355</name>
</gene>
<dbReference type="Pfam" id="PF13426">
    <property type="entry name" value="PAS_9"/>
    <property type="match status" value="2"/>
</dbReference>
<dbReference type="Gene3D" id="3.30.565.10">
    <property type="entry name" value="Histidine kinase-like ATPase, C-terminal domain"/>
    <property type="match status" value="1"/>
</dbReference>
<comment type="catalytic activity">
    <reaction evidence="1">
        <text>ATP + protein L-histidine = ADP + protein N-phospho-L-histidine.</text>
        <dbReference type="EC" id="2.7.13.3"/>
    </reaction>
</comment>
<dbReference type="Proteomes" id="UP001589692">
    <property type="component" value="Unassembled WGS sequence"/>
</dbReference>
<dbReference type="InterPro" id="IPR036890">
    <property type="entry name" value="HATPase_C_sf"/>
</dbReference>
<name>A0ABV6AH67_9HYPH</name>
<dbReference type="SMART" id="SM00086">
    <property type="entry name" value="PAC"/>
    <property type="match status" value="2"/>
</dbReference>
<keyword evidence="10" id="KW-1185">Reference proteome</keyword>
<evidence type="ECO:0000259" key="5">
    <source>
        <dbReference type="PROSITE" id="PS50109"/>
    </source>
</evidence>
<dbReference type="InterPro" id="IPR000014">
    <property type="entry name" value="PAS"/>
</dbReference>
<dbReference type="PANTHER" id="PTHR43065:SF49">
    <property type="entry name" value="HISTIDINE KINASE"/>
    <property type="match status" value="1"/>
</dbReference>
<dbReference type="PANTHER" id="PTHR43065">
    <property type="entry name" value="SENSOR HISTIDINE KINASE"/>
    <property type="match status" value="1"/>
</dbReference>
<feature type="modified residue" description="4-aspartylphosphate" evidence="4">
    <location>
        <position position="582"/>
    </location>
</feature>
<dbReference type="Gene3D" id="1.10.287.130">
    <property type="match status" value="1"/>
</dbReference>
<feature type="domain" description="PAC" evidence="8">
    <location>
        <begin position="88"/>
        <end position="140"/>
    </location>
</feature>
<dbReference type="SMART" id="SM00387">
    <property type="entry name" value="HATPase_c"/>
    <property type="match status" value="1"/>
</dbReference>
<dbReference type="NCBIfam" id="TIGR00229">
    <property type="entry name" value="sensory_box"/>
    <property type="match status" value="2"/>
</dbReference>
<dbReference type="PROSITE" id="PS50113">
    <property type="entry name" value="PAC"/>
    <property type="match status" value="2"/>
</dbReference>
<dbReference type="SMART" id="SM00388">
    <property type="entry name" value="HisKA"/>
    <property type="match status" value="1"/>
</dbReference>
<dbReference type="SMART" id="SM00091">
    <property type="entry name" value="PAS"/>
    <property type="match status" value="2"/>
</dbReference>
<evidence type="ECO:0000259" key="7">
    <source>
        <dbReference type="PROSITE" id="PS50112"/>
    </source>
</evidence>
<evidence type="ECO:0000256" key="1">
    <source>
        <dbReference type="ARBA" id="ARBA00000085"/>
    </source>
</evidence>
<evidence type="ECO:0000256" key="2">
    <source>
        <dbReference type="ARBA" id="ARBA00012438"/>
    </source>
</evidence>
<dbReference type="Gene3D" id="3.40.50.2300">
    <property type="match status" value="1"/>
</dbReference>
<dbReference type="PROSITE" id="PS50110">
    <property type="entry name" value="RESPONSE_REGULATORY"/>
    <property type="match status" value="1"/>
</dbReference>
<dbReference type="InterPro" id="IPR001610">
    <property type="entry name" value="PAC"/>
</dbReference>
<dbReference type="SUPFAM" id="SSF52172">
    <property type="entry name" value="CheY-like"/>
    <property type="match status" value="1"/>
</dbReference>
<dbReference type="EC" id="2.7.13.3" evidence="2"/>
<evidence type="ECO:0000313" key="9">
    <source>
        <dbReference type="EMBL" id="MFB9949449.1"/>
    </source>
</evidence>
<evidence type="ECO:0000256" key="3">
    <source>
        <dbReference type="ARBA" id="ARBA00022553"/>
    </source>
</evidence>
<dbReference type="InterPro" id="IPR005467">
    <property type="entry name" value="His_kinase_dom"/>
</dbReference>
<dbReference type="Gene3D" id="3.30.450.20">
    <property type="entry name" value="PAS domain"/>
    <property type="match status" value="2"/>
</dbReference>
<comment type="caution">
    <text evidence="9">The sequence shown here is derived from an EMBL/GenBank/DDBJ whole genome shotgun (WGS) entry which is preliminary data.</text>
</comment>
<dbReference type="RefSeq" id="WP_377260457.1">
    <property type="nucleotide sequence ID" value="NZ_JBHMAA010000013.1"/>
</dbReference>
<feature type="domain" description="PAC" evidence="8">
    <location>
        <begin position="210"/>
        <end position="268"/>
    </location>
</feature>
<proteinExistence type="predicted"/>
<feature type="domain" description="PAS" evidence="7">
    <location>
        <begin position="141"/>
        <end position="214"/>
    </location>
</feature>
<organism evidence="9 10">
    <name type="scientific">Rhizobium puerariae</name>
    <dbReference type="NCBI Taxonomy" id="1585791"/>
    <lineage>
        <taxon>Bacteria</taxon>
        <taxon>Pseudomonadati</taxon>
        <taxon>Pseudomonadota</taxon>
        <taxon>Alphaproteobacteria</taxon>
        <taxon>Hyphomicrobiales</taxon>
        <taxon>Rhizobiaceae</taxon>
        <taxon>Rhizobium/Agrobacterium group</taxon>
        <taxon>Rhizobium</taxon>
    </lineage>
</organism>
<dbReference type="EMBL" id="JBHMAA010000013">
    <property type="protein sequence ID" value="MFB9949449.1"/>
    <property type="molecule type" value="Genomic_DNA"/>
</dbReference>
<sequence length="653" mass="72127">MSMPQSYDVSLLDEERYRLLVEAITDYAIYMLDADGRVASWNPGAQRFKGYEAWEILGEHFSRFYTNEDRLARVPERALRTAATEGRFESEGWHVRKDGSRFWAHAIIDPIWDRSGELLGFAKVTRDLTERRQAEAELRRSEQKFQLLVQGVTDYALYMLDPEGHVSNWNIGAERIKGYTAGEIVGKHFSQFYTEEDRERGEPERSLETAKREGRFEREGLRQRKDGTRFWAHVILDAIRSEDGELLGFAKITRDITEKVQAQKALTQAREELFQAQKMEAIGQLTGGVAHDFNNLLMAILGSLEILKKRLPNDPALKPLLDNAIQGAERGAALTQRMLAFSRRQELNMQAVDVPALVNGMMDFVQRSLGADTRIETRFPGRLSSVVTDPVQLETALLNLVVNARDAMTTGGLITIAAEEHVASERPAKLKPGRYIRLSVADTGEGMDPETLARATTPFFTTKGVGKGTGLGLSMVQGLTEQSGGKLAIESWKGKGTTVSLYMPVADSSDCPQSSETSMPSPTETPKGAFTILAVDDDALVLMNTTLMLEDLGHTVLEAYSGTEALETLRKGDHRVDLVITDHSMPRMTGSELASAIRDEWPDLPVVLATGYAELPSGGDNRLPRLPKPFSQNQLQEIVASVLGGGAAPGGAD</sequence>
<dbReference type="InterPro" id="IPR001789">
    <property type="entry name" value="Sig_transdc_resp-reg_receiver"/>
</dbReference>
<dbReference type="CDD" id="cd00082">
    <property type="entry name" value="HisKA"/>
    <property type="match status" value="1"/>
</dbReference>
<evidence type="ECO:0000259" key="8">
    <source>
        <dbReference type="PROSITE" id="PS50113"/>
    </source>
</evidence>
<keyword evidence="3 4" id="KW-0597">Phosphoprotein</keyword>